<feature type="binding site" evidence="10">
    <location>
        <position position="240"/>
    </location>
    <ligand>
        <name>UDP-N-acetyl-alpha-D-glucosamine</name>
        <dbReference type="ChEBI" id="CHEBI:57705"/>
    </ligand>
</feature>
<comment type="function">
    <text evidence="10">Cell wall formation. Catalyzes the transfer of a GlcNAc subunit on undecaprenyl-pyrophosphoryl-MurNAc-pentapeptide (lipid intermediate I) to form undecaprenyl-pyrophosphoryl-MurNAc-(pentapeptide)GlcNAc (lipid intermediate II).</text>
</comment>
<feature type="binding site" evidence="10">
    <location>
        <position position="189"/>
    </location>
    <ligand>
        <name>UDP-N-acetyl-alpha-D-glucosamine</name>
        <dbReference type="ChEBI" id="CHEBI:57705"/>
    </ligand>
</feature>
<keyword evidence="5 10" id="KW-0133">Cell shape</keyword>
<evidence type="ECO:0000256" key="6">
    <source>
        <dbReference type="ARBA" id="ARBA00022984"/>
    </source>
</evidence>
<evidence type="ECO:0000256" key="4">
    <source>
        <dbReference type="ARBA" id="ARBA00022679"/>
    </source>
</evidence>
<comment type="caution">
    <text evidence="13">The sequence shown here is derived from an EMBL/GenBank/DDBJ whole genome shotgun (WGS) entry which is preliminary data.</text>
</comment>
<comment type="similarity">
    <text evidence="10">Belongs to the glycosyltransferase 28 family. MurG subfamily.</text>
</comment>
<keyword evidence="6 10" id="KW-0573">Peptidoglycan synthesis</keyword>
<dbReference type="InterPro" id="IPR004276">
    <property type="entry name" value="GlycoTrans_28_N"/>
</dbReference>
<dbReference type="AlphaFoldDB" id="A0A7Z0MN61"/>
<dbReference type="PANTHER" id="PTHR21015:SF22">
    <property type="entry name" value="GLYCOSYLTRANSFERASE"/>
    <property type="match status" value="1"/>
</dbReference>
<evidence type="ECO:0000256" key="10">
    <source>
        <dbReference type="HAMAP-Rule" id="MF_00033"/>
    </source>
</evidence>
<reference evidence="13 14" key="1">
    <citation type="submission" date="2020-05" db="EMBL/GenBank/DDBJ databases">
        <title>Horizontal transmission and recombination maintain forever young bacterial symbiont genomes.</title>
        <authorList>
            <person name="Russell S.L."/>
            <person name="Pepper-Tunick E."/>
            <person name="Svedberg J."/>
            <person name="Byrne A."/>
            <person name="Ruelas Castillo J."/>
            <person name="Vollmers C."/>
            <person name="Beinart R.A."/>
            <person name="Corbett-Detig R."/>
        </authorList>
    </citation>
    <scope>NUCLEOTIDE SEQUENCE [LARGE SCALE GENOMIC DNA]</scope>
    <source>
        <strain evidence="13">4727-3</strain>
    </source>
</reference>
<accession>A0A7Z0MN61</accession>
<keyword evidence="4 10" id="KW-0808">Transferase</keyword>
<dbReference type="InterPro" id="IPR006009">
    <property type="entry name" value="GlcNAc_MurG"/>
</dbReference>
<evidence type="ECO:0000256" key="7">
    <source>
        <dbReference type="ARBA" id="ARBA00023136"/>
    </source>
</evidence>
<dbReference type="Gene3D" id="3.40.50.2000">
    <property type="entry name" value="Glycogen Phosphorylase B"/>
    <property type="match status" value="2"/>
</dbReference>
<sequence>MSKRIVIMAGGTGGHVFPALAVAHYLLEQNWQVSWIGTRKGMESRVIPENNIAIDWLSVNGLRGKGTLALFKMPWMLVKACLEARKILQQRKPDVVLGMGGFVAGPGGLMAKVMGIPLVIHEQNRVPGTTNGLLSRLANKVLQAFPGSFPASKQAIFTGNPLRKEFTQAVNKQERDSANPMHILVMGGSLGAQRLNEVLPDALALLDNVQVRHQTGEAMLKQVTKAYVDKSIAATVMAFISDVVGAYTWADLVICRAGAMTVSEVAAMGLPSILVPYPYAIDDHQTANAEYLVTAGAATMIAQPQLTVEFLAAQIQKLAPQLEAMAVAARQSAKLDATEKVAEQCMLEAMA</sequence>
<feature type="domain" description="Glycosyl transferase family 28 C-terminal" evidence="12">
    <location>
        <begin position="182"/>
        <end position="336"/>
    </location>
</feature>
<keyword evidence="3 10" id="KW-0328">Glycosyltransferase</keyword>
<evidence type="ECO:0000256" key="2">
    <source>
        <dbReference type="ARBA" id="ARBA00022618"/>
    </source>
</evidence>
<keyword evidence="1 10" id="KW-1003">Cell membrane</keyword>
<gene>
    <name evidence="10 13" type="primary">murG</name>
    <name evidence="13" type="ORF">H0A75_01215</name>
</gene>
<dbReference type="GO" id="GO:0071555">
    <property type="term" value="P:cell wall organization"/>
    <property type="evidence" value="ECO:0007669"/>
    <property type="project" value="UniProtKB-KW"/>
</dbReference>
<dbReference type="UniPathway" id="UPA00219"/>
<dbReference type="GO" id="GO:0008360">
    <property type="term" value="P:regulation of cell shape"/>
    <property type="evidence" value="ECO:0007669"/>
    <property type="project" value="UniProtKB-KW"/>
</dbReference>
<feature type="domain" description="Glycosyltransferase family 28 N-terminal" evidence="11">
    <location>
        <begin position="5"/>
        <end position="142"/>
    </location>
</feature>
<dbReference type="Proteomes" id="UP000537890">
    <property type="component" value="Unassembled WGS sequence"/>
</dbReference>
<evidence type="ECO:0000259" key="11">
    <source>
        <dbReference type="Pfam" id="PF03033"/>
    </source>
</evidence>
<dbReference type="NCBIfam" id="TIGR01133">
    <property type="entry name" value="murG"/>
    <property type="match status" value="1"/>
</dbReference>
<feature type="binding site" evidence="10">
    <location>
        <begin position="12"/>
        <end position="14"/>
    </location>
    <ligand>
        <name>UDP-N-acetyl-alpha-D-glucosamine</name>
        <dbReference type="ChEBI" id="CHEBI:57705"/>
    </ligand>
</feature>
<keyword evidence="7 10" id="KW-0472">Membrane</keyword>
<comment type="catalytic activity">
    <reaction evidence="10">
        <text>di-trans,octa-cis-undecaprenyl diphospho-N-acetyl-alpha-D-muramoyl-L-alanyl-D-glutamyl-meso-2,6-diaminopimeloyl-D-alanyl-D-alanine + UDP-N-acetyl-alpha-D-glucosamine = di-trans,octa-cis-undecaprenyl diphospho-[N-acetyl-alpha-D-glucosaminyl-(1-&gt;4)]-N-acetyl-alpha-D-muramoyl-L-alanyl-D-glutamyl-meso-2,6-diaminopimeloyl-D-alanyl-D-alanine + UDP + H(+)</text>
        <dbReference type="Rhea" id="RHEA:31227"/>
        <dbReference type="ChEBI" id="CHEBI:15378"/>
        <dbReference type="ChEBI" id="CHEBI:57705"/>
        <dbReference type="ChEBI" id="CHEBI:58223"/>
        <dbReference type="ChEBI" id="CHEBI:61387"/>
        <dbReference type="ChEBI" id="CHEBI:61388"/>
        <dbReference type="EC" id="2.4.1.227"/>
    </reaction>
</comment>
<dbReference type="Pfam" id="PF04101">
    <property type="entry name" value="Glyco_tran_28_C"/>
    <property type="match status" value="1"/>
</dbReference>
<dbReference type="HAMAP" id="MF_00033">
    <property type="entry name" value="MurG"/>
    <property type="match status" value="1"/>
</dbReference>
<keyword evidence="8 10" id="KW-0131">Cell cycle</keyword>
<comment type="caution">
    <text evidence="10">Lacks conserved residue(s) required for the propagation of feature annotation.</text>
</comment>
<feature type="binding site" evidence="10">
    <location>
        <position position="285"/>
    </location>
    <ligand>
        <name>UDP-N-acetyl-alpha-D-glucosamine</name>
        <dbReference type="ChEBI" id="CHEBI:57705"/>
    </ligand>
</feature>
<dbReference type="PANTHER" id="PTHR21015">
    <property type="entry name" value="UDP-N-ACETYLGLUCOSAMINE--N-ACETYLMURAMYL-(PENTAPEPTIDE) PYROPHOSPHORYL-UNDECAPRENOL N-ACETYLGLUCOSAMINE TRANSFERASE 1"/>
    <property type="match status" value="1"/>
</dbReference>
<keyword evidence="9 10" id="KW-0961">Cell wall biogenesis/degradation</keyword>
<dbReference type="GO" id="GO:0009252">
    <property type="term" value="P:peptidoglycan biosynthetic process"/>
    <property type="evidence" value="ECO:0007669"/>
    <property type="project" value="UniProtKB-UniRule"/>
</dbReference>
<evidence type="ECO:0000256" key="8">
    <source>
        <dbReference type="ARBA" id="ARBA00023306"/>
    </source>
</evidence>
<proteinExistence type="inferred from homology"/>
<dbReference type="GO" id="GO:0005975">
    <property type="term" value="P:carbohydrate metabolic process"/>
    <property type="evidence" value="ECO:0007669"/>
    <property type="project" value="InterPro"/>
</dbReference>
<evidence type="ECO:0000313" key="13">
    <source>
        <dbReference type="EMBL" id="NYT46512.1"/>
    </source>
</evidence>
<organism evidence="13 14">
    <name type="scientific">Candidatus Methanofishera endochildressiae</name>
    <dbReference type="NCBI Taxonomy" id="2738884"/>
    <lineage>
        <taxon>Bacteria</taxon>
        <taxon>Pseudomonadati</taxon>
        <taxon>Pseudomonadota</taxon>
        <taxon>Gammaproteobacteria</taxon>
        <taxon>Candidatus Methanofishera</taxon>
    </lineage>
</organism>
<protein>
    <recommendedName>
        <fullName evidence="10">UDP-N-acetylglucosamine--N-acetylmuramyl-(pentapeptide) pyrophosphoryl-undecaprenol N-acetylglucosamine transferase</fullName>
        <ecNumber evidence="10">2.4.1.227</ecNumber>
    </recommendedName>
    <alternativeName>
        <fullName evidence="10">Undecaprenyl-PP-MurNAc-pentapeptide-UDPGlcNAc GlcNAc transferase</fullName>
    </alternativeName>
</protein>
<name>A0A7Z0MN61_9GAMM</name>
<dbReference type="GO" id="GO:0050511">
    <property type="term" value="F:undecaprenyldiphospho-muramoylpentapeptide beta-N-acetylglucosaminyltransferase activity"/>
    <property type="evidence" value="ECO:0007669"/>
    <property type="project" value="UniProtKB-UniRule"/>
</dbReference>
<feature type="binding site" evidence="10">
    <location>
        <position position="124"/>
    </location>
    <ligand>
        <name>UDP-N-acetyl-alpha-D-glucosamine</name>
        <dbReference type="ChEBI" id="CHEBI:57705"/>
    </ligand>
</feature>
<feature type="binding site" evidence="10">
    <location>
        <position position="163"/>
    </location>
    <ligand>
        <name>UDP-N-acetyl-alpha-D-glucosamine</name>
        <dbReference type="ChEBI" id="CHEBI:57705"/>
    </ligand>
</feature>
<evidence type="ECO:0000313" key="14">
    <source>
        <dbReference type="Proteomes" id="UP000537890"/>
    </source>
</evidence>
<dbReference type="Pfam" id="PF03033">
    <property type="entry name" value="Glyco_transf_28"/>
    <property type="match status" value="1"/>
</dbReference>
<dbReference type="EC" id="2.4.1.227" evidence="10"/>
<dbReference type="GO" id="GO:0005886">
    <property type="term" value="C:plasma membrane"/>
    <property type="evidence" value="ECO:0007669"/>
    <property type="project" value="UniProtKB-SubCell"/>
</dbReference>
<dbReference type="InterPro" id="IPR007235">
    <property type="entry name" value="Glyco_trans_28_C"/>
</dbReference>
<comment type="subcellular location">
    <subcellularLocation>
        <location evidence="10">Cell membrane</location>
        <topology evidence="10">Peripheral membrane protein</topology>
        <orientation evidence="10">Cytoplasmic side</orientation>
    </subcellularLocation>
</comment>
<evidence type="ECO:0000256" key="3">
    <source>
        <dbReference type="ARBA" id="ARBA00022676"/>
    </source>
</evidence>
<comment type="pathway">
    <text evidence="10">Cell wall biogenesis; peptidoglycan biosynthesis.</text>
</comment>
<dbReference type="SUPFAM" id="SSF53756">
    <property type="entry name" value="UDP-Glycosyltransferase/glycogen phosphorylase"/>
    <property type="match status" value="1"/>
</dbReference>
<evidence type="ECO:0000256" key="9">
    <source>
        <dbReference type="ARBA" id="ARBA00023316"/>
    </source>
</evidence>
<keyword evidence="2 10" id="KW-0132">Cell division</keyword>
<dbReference type="EMBL" id="JACCHS010000009">
    <property type="protein sequence ID" value="NYT46512.1"/>
    <property type="molecule type" value="Genomic_DNA"/>
</dbReference>
<evidence type="ECO:0000259" key="12">
    <source>
        <dbReference type="Pfam" id="PF04101"/>
    </source>
</evidence>
<dbReference type="GO" id="GO:0051301">
    <property type="term" value="P:cell division"/>
    <property type="evidence" value="ECO:0007669"/>
    <property type="project" value="UniProtKB-KW"/>
</dbReference>
<dbReference type="CDD" id="cd03785">
    <property type="entry name" value="GT28_MurG"/>
    <property type="match status" value="1"/>
</dbReference>
<evidence type="ECO:0000256" key="1">
    <source>
        <dbReference type="ARBA" id="ARBA00022475"/>
    </source>
</evidence>
<evidence type="ECO:0000256" key="5">
    <source>
        <dbReference type="ARBA" id="ARBA00022960"/>
    </source>
</evidence>